<dbReference type="InterPro" id="IPR051550">
    <property type="entry name" value="SCF-Subunits/Alg-Epimerases"/>
</dbReference>
<protein>
    <recommendedName>
        <fullName evidence="2">Right handed beta helix domain-containing protein</fullName>
    </recommendedName>
</protein>
<keyword evidence="4" id="KW-1185">Reference proteome</keyword>
<dbReference type="SUPFAM" id="SSF51126">
    <property type="entry name" value="Pectin lyase-like"/>
    <property type="match status" value="1"/>
</dbReference>
<evidence type="ECO:0000313" key="3">
    <source>
        <dbReference type="EMBL" id="CAK9106747.1"/>
    </source>
</evidence>
<organism evidence="3 4">
    <name type="scientific">Durusdinium trenchii</name>
    <dbReference type="NCBI Taxonomy" id="1381693"/>
    <lineage>
        <taxon>Eukaryota</taxon>
        <taxon>Sar</taxon>
        <taxon>Alveolata</taxon>
        <taxon>Dinophyceae</taxon>
        <taxon>Suessiales</taxon>
        <taxon>Symbiodiniaceae</taxon>
        <taxon>Durusdinium</taxon>
    </lineage>
</organism>
<evidence type="ECO:0000259" key="2">
    <source>
        <dbReference type="Pfam" id="PF13229"/>
    </source>
</evidence>
<gene>
    <name evidence="3" type="ORF">CCMP2556_LOCUS49862</name>
</gene>
<accession>A0ABP0S321</accession>
<dbReference type="InterPro" id="IPR039448">
    <property type="entry name" value="Beta_helix"/>
</dbReference>
<feature type="domain" description="Right handed beta helix" evidence="2">
    <location>
        <begin position="577"/>
        <end position="718"/>
    </location>
</feature>
<dbReference type="PANTHER" id="PTHR22990:SF15">
    <property type="entry name" value="F-BOX ONLY PROTEIN 10"/>
    <property type="match status" value="1"/>
</dbReference>
<reference evidence="3 4" key="1">
    <citation type="submission" date="2024-02" db="EMBL/GenBank/DDBJ databases">
        <authorList>
            <person name="Chen Y."/>
            <person name="Shah S."/>
            <person name="Dougan E. K."/>
            <person name="Thang M."/>
            <person name="Chan C."/>
        </authorList>
    </citation>
    <scope>NUCLEOTIDE SEQUENCE [LARGE SCALE GENOMIC DNA]</scope>
</reference>
<dbReference type="InterPro" id="IPR012334">
    <property type="entry name" value="Pectin_lyas_fold"/>
</dbReference>
<dbReference type="Proteomes" id="UP001642484">
    <property type="component" value="Unassembled WGS sequence"/>
</dbReference>
<dbReference type="InterPro" id="IPR006626">
    <property type="entry name" value="PbH1"/>
</dbReference>
<name>A0ABP0S321_9DINO</name>
<proteinExistence type="predicted"/>
<dbReference type="Pfam" id="PF13229">
    <property type="entry name" value="Beta_helix"/>
    <property type="match status" value="1"/>
</dbReference>
<dbReference type="SMART" id="SM00710">
    <property type="entry name" value="PbH1"/>
    <property type="match status" value="5"/>
</dbReference>
<dbReference type="PANTHER" id="PTHR22990">
    <property type="entry name" value="F-BOX ONLY PROTEIN"/>
    <property type="match status" value="1"/>
</dbReference>
<dbReference type="Gene3D" id="2.160.20.10">
    <property type="entry name" value="Single-stranded right-handed beta-helix, Pectin lyase-like"/>
    <property type="match status" value="1"/>
</dbReference>
<dbReference type="InterPro" id="IPR011050">
    <property type="entry name" value="Pectin_lyase_fold/virulence"/>
</dbReference>
<evidence type="ECO:0000313" key="4">
    <source>
        <dbReference type="Proteomes" id="UP001642484"/>
    </source>
</evidence>
<keyword evidence="1" id="KW-0677">Repeat</keyword>
<dbReference type="EMBL" id="CAXAMN010026916">
    <property type="protein sequence ID" value="CAK9106747.1"/>
    <property type="molecule type" value="Genomic_DNA"/>
</dbReference>
<evidence type="ECO:0000256" key="1">
    <source>
        <dbReference type="ARBA" id="ARBA00022737"/>
    </source>
</evidence>
<comment type="caution">
    <text evidence="3">The sequence shown here is derived from an EMBL/GenBank/DDBJ whole genome shotgun (WGS) entry which is preliminary data.</text>
</comment>
<sequence>MADKAGGFFSREQPERVVASGTEVRTVPSALYPTIASAVPTSRGEHPILAVELGFGRDDINAMGRKRAAAESAPSAPGATAAERRGQMAEVWCFGLEALSSNCCARLAQCSKGFYVAVRDAVAERITLSLADGCLQADLASHQLHNPILALSHLESLAHSQFLFGGLRGLLRSMVEDRPEAAICLLESPPSTDALCDLLFSQLAGGRAELASAWARLAALLYHYRTWLPSVLALLLRASPRSSRVLAKGASGELGQLLHGLPQVGRPGKPGRLEVPKYFLAILEPNQYQADSHVMPRASEGKSLAVGKLNVTKLPHGFGPSFAGLEPKGPDAELGLEGDAQYTYGTAHTNGTTCQLLERLVFPPANASLLLHLSLPMDGATCAMDAAQSKSFLQNLKALEDVIVIEAQKPLGRDGCQFVLRAPGRRPLKAGGVAAVALHGVMESWCWRQSLESWKSLERNSSDSAKPLAEALDPKISEASVPCQGCVASDRLAVACAKAHKGGDANAKVAPCEVYYEALDISSPVVLVGAGKELPTIWGNRPDGIVISSSSCCVLRHLRLCAEPKGHAIAVRSASPLIEDCDVVGAAGEAARGARAGVDVRGHSQPVLRGCRIYDHSGAGVAFSQAGGMVVACDIARCACGVWLEGGANPLIWRTTLASHRGAGVVVRADASGCVVGNTILRNGAGGLLVESNRKNITTIVRNRVWANCGCDLRQSPAKGGGLEAGSAHSVVLANTVGHFDSPSASCGIELLASWPETVVTTWTELKRALRRSGDSPGGVPLPEGTWRVIRICGRIQVEEPLLLDRPVVLAGEPVEAMPGEAQGELSSASGSVVMVDADAAVVFWRLTLSLAPSEPVTQKAMSCVEVCSGRPVLVDCTLKAESTEDASSHGIWASVDPLWWAARTSRATMPAACGTPVAKLLPVPFSWTSAPCLAAAVPIQRRPP</sequence>